<organism evidence="1 2">
    <name type="scientific">Clydaea vesicula</name>
    <dbReference type="NCBI Taxonomy" id="447962"/>
    <lineage>
        <taxon>Eukaryota</taxon>
        <taxon>Fungi</taxon>
        <taxon>Fungi incertae sedis</taxon>
        <taxon>Chytridiomycota</taxon>
        <taxon>Chytridiomycota incertae sedis</taxon>
        <taxon>Chytridiomycetes</taxon>
        <taxon>Lobulomycetales</taxon>
        <taxon>Lobulomycetaceae</taxon>
        <taxon>Clydaea</taxon>
    </lineage>
</organism>
<proteinExistence type="predicted"/>
<evidence type="ECO:0000313" key="1">
    <source>
        <dbReference type="EMBL" id="KAJ3225023.1"/>
    </source>
</evidence>
<name>A0AAD5Y0K8_9FUNG</name>
<sequence>MKYLTVEKITYLILIDYYCDNAKSDQTLVISIEQQKSLTNLLLFLHDQVNCTKNLKHFKSLNDILVELNDISNKYTLTEVSLYLLFQLKKCTSSSEEFINLFKRIIDLIENPESSSPNDASVFPTLLIERNSPFGLFLRRCVLDFNNLLLENLVDFQNRFMIPYFKNLNLKLFQNLSREELNNLNSIKFLNNDGEEIEENIIEDVFPKLVVKSEVNPTDEFLVYDDCFKYVEKLVEMLEILFNENFLIFNFSQWIIVTFDQPLEGNYETLISAVVTPTFENDLFFLQDKGLNICFKKFGNDYFTLEWVTITANALFKALC</sequence>
<protein>
    <submittedName>
        <fullName evidence="1">Uncharacterized protein</fullName>
    </submittedName>
</protein>
<evidence type="ECO:0000313" key="2">
    <source>
        <dbReference type="Proteomes" id="UP001211065"/>
    </source>
</evidence>
<keyword evidence="2" id="KW-1185">Reference proteome</keyword>
<dbReference type="AlphaFoldDB" id="A0AAD5Y0K8"/>
<gene>
    <name evidence="1" type="ORF">HK099_007496</name>
</gene>
<dbReference type="Proteomes" id="UP001211065">
    <property type="component" value="Unassembled WGS sequence"/>
</dbReference>
<reference evidence="1" key="1">
    <citation type="submission" date="2020-05" db="EMBL/GenBank/DDBJ databases">
        <title>Phylogenomic resolution of chytrid fungi.</title>
        <authorList>
            <person name="Stajich J.E."/>
            <person name="Amses K."/>
            <person name="Simmons R."/>
            <person name="Seto K."/>
            <person name="Myers J."/>
            <person name="Bonds A."/>
            <person name="Quandt C.A."/>
            <person name="Barry K."/>
            <person name="Liu P."/>
            <person name="Grigoriev I."/>
            <person name="Longcore J.E."/>
            <person name="James T.Y."/>
        </authorList>
    </citation>
    <scope>NUCLEOTIDE SEQUENCE</scope>
    <source>
        <strain evidence="1">JEL0476</strain>
    </source>
</reference>
<comment type="caution">
    <text evidence="1">The sequence shown here is derived from an EMBL/GenBank/DDBJ whole genome shotgun (WGS) entry which is preliminary data.</text>
</comment>
<accession>A0AAD5Y0K8</accession>
<dbReference type="EMBL" id="JADGJW010000073">
    <property type="protein sequence ID" value="KAJ3225023.1"/>
    <property type="molecule type" value="Genomic_DNA"/>
</dbReference>